<evidence type="ECO:0000256" key="8">
    <source>
        <dbReference type="SAM" id="Phobius"/>
    </source>
</evidence>
<name>A0ABR8J045_9NOST</name>
<keyword evidence="3" id="KW-0547">Nucleotide-binding</keyword>
<organism evidence="10 11">
    <name type="scientific">Anabaena catenula FACHB-362</name>
    <dbReference type="NCBI Taxonomy" id="2692877"/>
    <lineage>
        <taxon>Bacteria</taxon>
        <taxon>Bacillati</taxon>
        <taxon>Cyanobacteriota</taxon>
        <taxon>Cyanophyceae</taxon>
        <taxon>Nostocales</taxon>
        <taxon>Nostocaceae</taxon>
        <taxon>Anabaena</taxon>
    </lineage>
</organism>
<sequence>MLTFIKLCLQLFNARLSRYIVTWVFTSIVVIELAILVPSYFRREDELLSKLENVSDEVFASLVYKIQQGADASEILSITANKLKPGSVILGGAIYQANGKLVGTFGEKPYISATNLGKAKVFRFRSADRKRYDVAWSAQMLAGKYILIVRHDSSSVQTELYAFSIRVAGLVLIISIFVTLTTMLTLGVVVIRPILLLRDDLVAAGEAISEDGDDPLFSTLSVKRRDEMGEVIEAFSQMFQRVRAEISTRHLMETSLRDEQEKSERLLLNILPAEITQQLKQNQSAMPAASVAIAQRFDEVTILFADIVNFTGLAAHITPIELVNSLNEIFSSFDRLAEFHGLEKIKTIGDAYMVVGGLPTPRADHALAVAQMALDMQQAITQIQTVTGESFQLRIGINTGSVVAGVIGLKKFSYDLWGDAVNLASRMESHGIVGKIQLSETTYLHIKDDYKLEKRGLIQVKGRGEVTTYLLISRNNS</sequence>
<dbReference type="Gene3D" id="3.30.70.1230">
    <property type="entry name" value="Nucleotide cyclase"/>
    <property type="match status" value="1"/>
</dbReference>
<feature type="domain" description="Guanylate cyclase" evidence="9">
    <location>
        <begin position="301"/>
        <end position="428"/>
    </location>
</feature>
<keyword evidence="4 8" id="KW-1133">Transmembrane helix</keyword>
<evidence type="ECO:0000256" key="7">
    <source>
        <dbReference type="RuleBase" id="RU000405"/>
    </source>
</evidence>
<reference evidence="10 11" key="1">
    <citation type="journal article" date="2020" name="ISME J.">
        <title>Comparative genomics reveals insights into cyanobacterial evolution and habitat adaptation.</title>
        <authorList>
            <person name="Chen M.Y."/>
            <person name="Teng W.K."/>
            <person name="Zhao L."/>
            <person name="Hu C.X."/>
            <person name="Zhou Y.K."/>
            <person name="Han B.P."/>
            <person name="Song L.R."/>
            <person name="Shu W.S."/>
        </authorList>
    </citation>
    <scope>NUCLEOTIDE SEQUENCE [LARGE SCALE GENOMIC DNA]</scope>
    <source>
        <strain evidence="10 11">FACHB-362</strain>
    </source>
</reference>
<dbReference type="PANTHER" id="PTHR11920:SF335">
    <property type="entry name" value="GUANYLATE CYCLASE"/>
    <property type="match status" value="1"/>
</dbReference>
<dbReference type="InterPro" id="IPR029787">
    <property type="entry name" value="Nucleotide_cyclase"/>
</dbReference>
<protein>
    <submittedName>
        <fullName evidence="10">Adenylate/guanylate cyclase domain-containing protein</fullName>
    </submittedName>
</protein>
<evidence type="ECO:0000256" key="2">
    <source>
        <dbReference type="ARBA" id="ARBA00022692"/>
    </source>
</evidence>
<dbReference type="CDD" id="cd07302">
    <property type="entry name" value="CHD"/>
    <property type="match status" value="1"/>
</dbReference>
<dbReference type="PANTHER" id="PTHR11920">
    <property type="entry name" value="GUANYLYL CYCLASE"/>
    <property type="match status" value="1"/>
</dbReference>
<evidence type="ECO:0000256" key="1">
    <source>
        <dbReference type="ARBA" id="ARBA00004370"/>
    </source>
</evidence>
<proteinExistence type="inferred from homology"/>
<evidence type="ECO:0000256" key="5">
    <source>
        <dbReference type="ARBA" id="ARBA00023136"/>
    </source>
</evidence>
<keyword evidence="11" id="KW-1185">Reference proteome</keyword>
<dbReference type="InterPro" id="IPR050401">
    <property type="entry name" value="Cyclic_nucleotide_synthase"/>
</dbReference>
<evidence type="ECO:0000256" key="3">
    <source>
        <dbReference type="ARBA" id="ARBA00022741"/>
    </source>
</evidence>
<dbReference type="InterPro" id="IPR018297">
    <property type="entry name" value="A/G_cyclase_CS"/>
</dbReference>
<dbReference type="PROSITE" id="PS50125">
    <property type="entry name" value="GUANYLATE_CYCLASE_2"/>
    <property type="match status" value="1"/>
</dbReference>
<dbReference type="RefSeq" id="WP_190906149.1">
    <property type="nucleotide sequence ID" value="NZ_JACJTQ010000008.1"/>
</dbReference>
<keyword evidence="5 8" id="KW-0472">Membrane</keyword>
<evidence type="ECO:0000313" key="10">
    <source>
        <dbReference type="EMBL" id="MBD2691701.1"/>
    </source>
</evidence>
<dbReference type="CDD" id="cd06225">
    <property type="entry name" value="HAMP"/>
    <property type="match status" value="1"/>
</dbReference>
<comment type="caution">
    <text evidence="10">The sequence shown here is derived from an EMBL/GenBank/DDBJ whole genome shotgun (WGS) entry which is preliminary data.</text>
</comment>
<dbReference type="Proteomes" id="UP000660381">
    <property type="component" value="Unassembled WGS sequence"/>
</dbReference>
<feature type="transmembrane region" description="Helical" evidence="8">
    <location>
        <begin position="167"/>
        <end position="191"/>
    </location>
</feature>
<gene>
    <name evidence="10" type="ORF">H6G68_08020</name>
</gene>
<evidence type="ECO:0000313" key="11">
    <source>
        <dbReference type="Proteomes" id="UP000660381"/>
    </source>
</evidence>
<dbReference type="Pfam" id="PF00211">
    <property type="entry name" value="Guanylate_cyc"/>
    <property type="match status" value="1"/>
</dbReference>
<accession>A0ABR8J045</accession>
<dbReference type="EMBL" id="JACJTQ010000008">
    <property type="protein sequence ID" value="MBD2691701.1"/>
    <property type="molecule type" value="Genomic_DNA"/>
</dbReference>
<keyword evidence="2 8" id="KW-0812">Transmembrane</keyword>
<dbReference type="Gene3D" id="6.10.340.10">
    <property type="match status" value="1"/>
</dbReference>
<comment type="similarity">
    <text evidence="7">Belongs to the adenylyl cyclase class-4/guanylyl cyclase family.</text>
</comment>
<dbReference type="SMART" id="SM00044">
    <property type="entry name" value="CYCc"/>
    <property type="match status" value="1"/>
</dbReference>
<dbReference type="SUPFAM" id="SSF55073">
    <property type="entry name" value="Nucleotide cyclase"/>
    <property type="match status" value="1"/>
</dbReference>
<evidence type="ECO:0000256" key="4">
    <source>
        <dbReference type="ARBA" id="ARBA00022989"/>
    </source>
</evidence>
<evidence type="ECO:0000256" key="6">
    <source>
        <dbReference type="ARBA" id="ARBA00023239"/>
    </source>
</evidence>
<keyword evidence="6 7" id="KW-0456">Lyase</keyword>
<comment type="subcellular location">
    <subcellularLocation>
        <location evidence="1">Membrane</location>
    </subcellularLocation>
</comment>
<dbReference type="PROSITE" id="PS00452">
    <property type="entry name" value="GUANYLATE_CYCLASE_1"/>
    <property type="match status" value="1"/>
</dbReference>
<dbReference type="InterPro" id="IPR001054">
    <property type="entry name" value="A/G_cyclase"/>
</dbReference>
<feature type="transmembrane region" description="Helical" evidence="8">
    <location>
        <begin position="20"/>
        <end position="41"/>
    </location>
</feature>
<evidence type="ECO:0000259" key="9">
    <source>
        <dbReference type="PROSITE" id="PS50125"/>
    </source>
</evidence>